<accession>A0ACC1XPM1</accession>
<sequence length="205" mass="22324">MTSSHPEIDPCVYESTKPEIPTNYDVQSSECTLAGKQENIATDHIDHEENQQKQGETKPDYQQAQSQTTSEAKDNQRRATVELPVPPLRVNNSEPFKKSSMCFFEGPKRMEAYFQNIPMNFNGPSQQTIQSTPLSAPSASANSNGPGQQTIQSRGVSVPSVSANSNGPSQQTIQSTPVSAPSASANSKKRKTSSLWVAPFKKCFG</sequence>
<dbReference type="EMBL" id="CM051401">
    <property type="protein sequence ID" value="KAJ4713366.1"/>
    <property type="molecule type" value="Genomic_DNA"/>
</dbReference>
<evidence type="ECO:0000313" key="1">
    <source>
        <dbReference type="EMBL" id="KAJ4713366.1"/>
    </source>
</evidence>
<keyword evidence="2" id="KW-1185">Reference proteome</keyword>
<comment type="caution">
    <text evidence="1">The sequence shown here is derived from an EMBL/GenBank/DDBJ whole genome shotgun (WGS) entry which is preliminary data.</text>
</comment>
<gene>
    <name evidence="1" type="ORF">OWV82_015471</name>
</gene>
<name>A0ACC1XPM1_MELAZ</name>
<protein>
    <submittedName>
        <fullName evidence="1">Uncharacterized protein</fullName>
    </submittedName>
</protein>
<evidence type="ECO:0000313" key="2">
    <source>
        <dbReference type="Proteomes" id="UP001164539"/>
    </source>
</evidence>
<dbReference type="Proteomes" id="UP001164539">
    <property type="component" value="Chromosome 8"/>
</dbReference>
<reference evidence="1 2" key="1">
    <citation type="journal article" date="2023" name="Science">
        <title>Complex scaffold remodeling in plant triterpene biosynthesis.</title>
        <authorList>
            <person name="De La Pena R."/>
            <person name="Hodgson H."/>
            <person name="Liu J.C."/>
            <person name="Stephenson M.J."/>
            <person name="Martin A.C."/>
            <person name="Owen C."/>
            <person name="Harkess A."/>
            <person name="Leebens-Mack J."/>
            <person name="Jimenez L.E."/>
            <person name="Osbourn A."/>
            <person name="Sattely E.S."/>
        </authorList>
    </citation>
    <scope>NUCLEOTIDE SEQUENCE [LARGE SCALE GENOMIC DNA]</scope>
    <source>
        <strain evidence="2">cv. JPN11</strain>
        <tissue evidence="1">Leaf</tissue>
    </source>
</reference>
<organism evidence="1 2">
    <name type="scientific">Melia azedarach</name>
    <name type="common">Chinaberry tree</name>
    <dbReference type="NCBI Taxonomy" id="155640"/>
    <lineage>
        <taxon>Eukaryota</taxon>
        <taxon>Viridiplantae</taxon>
        <taxon>Streptophyta</taxon>
        <taxon>Embryophyta</taxon>
        <taxon>Tracheophyta</taxon>
        <taxon>Spermatophyta</taxon>
        <taxon>Magnoliopsida</taxon>
        <taxon>eudicotyledons</taxon>
        <taxon>Gunneridae</taxon>
        <taxon>Pentapetalae</taxon>
        <taxon>rosids</taxon>
        <taxon>malvids</taxon>
        <taxon>Sapindales</taxon>
        <taxon>Meliaceae</taxon>
        <taxon>Melia</taxon>
    </lineage>
</organism>
<proteinExistence type="predicted"/>